<dbReference type="NCBIfam" id="TIGR01573">
    <property type="entry name" value="cas2"/>
    <property type="match status" value="1"/>
</dbReference>
<dbReference type="SUPFAM" id="SSF143430">
    <property type="entry name" value="TTP0101/SSO1404-like"/>
    <property type="match status" value="1"/>
</dbReference>
<comment type="subunit">
    <text evidence="9">Homodimer, forms a heterotetramer with a Cas1 homodimer.</text>
</comment>
<dbReference type="Pfam" id="PF09827">
    <property type="entry name" value="CRISPR_Cas2"/>
    <property type="match status" value="1"/>
</dbReference>
<keyword evidence="12" id="KW-1185">Reference proteome</keyword>
<evidence type="ECO:0000256" key="8">
    <source>
        <dbReference type="ARBA" id="ARBA00023118"/>
    </source>
</evidence>
<evidence type="ECO:0000313" key="11">
    <source>
        <dbReference type="EMBL" id="MEM5947970.1"/>
    </source>
</evidence>
<dbReference type="Gene3D" id="3.30.70.240">
    <property type="match status" value="1"/>
</dbReference>
<proteinExistence type="inferred from homology"/>
<comment type="function">
    <text evidence="9">CRISPR (clustered regularly interspaced short palindromic repeat), is an adaptive immune system that provides protection against mobile genetic elements (viruses, transposable elements and conjugative plasmids). CRISPR clusters contain sequences complementary to antecedent mobile elements and target invading nucleic acids. CRISPR clusters are transcribed and processed into CRISPR RNA (crRNA). Functions as a ssRNA-specific endoribonuclease. Involved in the integration of spacer DNA into the CRISPR cassette.</text>
</comment>
<keyword evidence="3 9" id="KW-0540">Nuclease</keyword>
<dbReference type="Proteomes" id="UP001466331">
    <property type="component" value="Unassembled WGS sequence"/>
</dbReference>
<comment type="similarity">
    <text evidence="2 9 10">Belongs to the CRISPR-associated endoribonuclease Cas2 protein family.</text>
</comment>
<dbReference type="PANTHER" id="PTHR34405">
    <property type="entry name" value="CRISPR-ASSOCIATED ENDORIBONUCLEASE CAS2"/>
    <property type="match status" value="1"/>
</dbReference>
<dbReference type="PANTHER" id="PTHR34405:SF1">
    <property type="entry name" value="CRISPR-ASSOCIATED ENDORIBONUCLEASE CAS2"/>
    <property type="match status" value="1"/>
</dbReference>
<sequence length="93" mass="11067">MYIILVYDIYTETKQGRSRLPKIMKKCREYLHHTQKSVFEGEISEAKLLALKKDVENIINKKEDYVVIYIIENINNIYRENIGIDFDPTDNIL</sequence>
<feature type="binding site" evidence="9">
    <location>
        <position position="8"/>
    </location>
    <ligand>
        <name>Mg(2+)</name>
        <dbReference type="ChEBI" id="CHEBI:18420"/>
        <note>catalytic</note>
    </ligand>
</feature>
<dbReference type="RefSeq" id="WP_420069416.1">
    <property type="nucleotide sequence ID" value="NZ_JBCHKQ010000002.1"/>
</dbReference>
<evidence type="ECO:0000256" key="9">
    <source>
        <dbReference type="HAMAP-Rule" id="MF_01471"/>
    </source>
</evidence>
<dbReference type="CDD" id="cd09725">
    <property type="entry name" value="Cas2_I_II_III"/>
    <property type="match status" value="1"/>
</dbReference>
<evidence type="ECO:0000313" key="12">
    <source>
        <dbReference type="Proteomes" id="UP001466331"/>
    </source>
</evidence>
<dbReference type="EMBL" id="JBCHKQ010000002">
    <property type="protein sequence ID" value="MEM5947970.1"/>
    <property type="molecule type" value="Genomic_DNA"/>
</dbReference>
<gene>
    <name evidence="9 11" type="primary">cas2</name>
    <name evidence="11" type="ORF">WKV44_05395</name>
</gene>
<dbReference type="InterPro" id="IPR021127">
    <property type="entry name" value="CRISPR_associated_Cas2"/>
</dbReference>
<protein>
    <recommendedName>
        <fullName evidence="9">CRISPR-associated endoribonuclease Cas2</fullName>
        <ecNumber evidence="9">3.1.-.-</ecNumber>
    </recommendedName>
</protein>
<comment type="caution">
    <text evidence="11">The sequence shown here is derived from an EMBL/GenBank/DDBJ whole genome shotgun (WGS) entry which is preliminary data.</text>
</comment>
<evidence type="ECO:0000256" key="3">
    <source>
        <dbReference type="ARBA" id="ARBA00022722"/>
    </source>
</evidence>
<organism evidence="11 12">
    <name type="scientific">Rarispira pelagica</name>
    <dbReference type="NCBI Taxonomy" id="3141764"/>
    <lineage>
        <taxon>Bacteria</taxon>
        <taxon>Pseudomonadati</taxon>
        <taxon>Spirochaetota</taxon>
        <taxon>Spirochaetia</taxon>
        <taxon>Winmispirales</taxon>
        <taxon>Winmispiraceae</taxon>
        <taxon>Rarispira</taxon>
    </lineage>
</organism>
<keyword evidence="4 9" id="KW-0479">Metal-binding</keyword>
<evidence type="ECO:0000256" key="1">
    <source>
        <dbReference type="ARBA" id="ARBA00001946"/>
    </source>
</evidence>
<keyword evidence="6 9" id="KW-0378">Hydrolase</keyword>
<evidence type="ECO:0000256" key="6">
    <source>
        <dbReference type="ARBA" id="ARBA00022801"/>
    </source>
</evidence>
<dbReference type="InterPro" id="IPR019199">
    <property type="entry name" value="Virulence_VapD/CRISPR_Cas2"/>
</dbReference>
<dbReference type="EC" id="3.1.-.-" evidence="9"/>
<evidence type="ECO:0000256" key="2">
    <source>
        <dbReference type="ARBA" id="ARBA00009959"/>
    </source>
</evidence>
<comment type="cofactor">
    <cofactor evidence="1 9">
        <name>Mg(2+)</name>
        <dbReference type="ChEBI" id="CHEBI:18420"/>
    </cofactor>
</comment>
<dbReference type="GO" id="GO:0004519">
    <property type="term" value="F:endonuclease activity"/>
    <property type="evidence" value="ECO:0007669"/>
    <property type="project" value="UniProtKB-KW"/>
</dbReference>
<dbReference type="HAMAP" id="MF_01471">
    <property type="entry name" value="Cas2"/>
    <property type="match status" value="1"/>
</dbReference>
<name>A0ABU9UBD2_9SPIR</name>
<evidence type="ECO:0000256" key="4">
    <source>
        <dbReference type="ARBA" id="ARBA00022723"/>
    </source>
</evidence>
<accession>A0ABU9UBD2</accession>
<evidence type="ECO:0000256" key="10">
    <source>
        <dbReference type="PIRNR" id="PIRNR032582"/>
    </source>
</evidence>
<keyword evidence="5 9" id="KW-0255">Endonuclease</keyword>
<reference evidence="11 12" key="1">
    <citation type="submission" date="2024-03" db="EMBL/GenBank/DDBJ databases">
        <title>Ignisphaera cupida sp. nov., a hyperthermophilic hydrolytic archaeon from a hot spring of Kamchatka, and proposal of Ignisphaeraceae fam. nov.</title>
        <authorList>
            <person name="Podosokorskaya O.A."/>
            <person name="Elcheninov A.G."/>
            <person name="Maltseva A.I."/>
            <person name="Zayulina K.S."/>
            <person name="Novikov A."/>
            <person name="Merkel A.Y."/>
        </authorList>
    </citation>
    <scope>NUCLEOTIDE SEQUENCE [LARGE SCALE GENOMIC DNA]</scope>
    <source>
        <strain evidence="11 12">38H-sp</strain>
    </source>
</reference>
<keyword evidence="7 9" id="KW-0460">Magnesium</keyword>
<evidence type="ECO:0000256" key="7">
    <source>
        <dbReference type="ARBA" id="ARBA00022842"/>
    </source>
</evidence>
<dbReference type="PIRSF" id="PIRSF032582">
    <property type="entry name" value="Cas2"/>
    <property type="match status" value="1"/>
</dbReference>
<evidence type="ECO:0000256" key="5">
    <source>
        <dbReference type="ARBA" id="ARBA00022759"/>
    </source>
</evidence>
<keyword evidence="8 9" id="KW-0051">Antiviral defense</keyword>